<evidence type="ECO:0000256" key="11">
    <source>
        <dbReference type="ARBA" id="ARBA00023242"/>
    </source>
</evidence>
<dbReference type="SMART" id="SM00490">
    <property type="entry name" value="HELICc"/>
    <property type="match status" value="1"/>
</dbReference>
<name>A0A1A0HKZ4_9ASCO</name>
<dbReference type="InterPro" id="IPR000330">
    <property type="entry name" value="SNF2_N"/>
</dbReference>
<dbReference type="SMART" id="SM00487">
    <property type="entry name" value="DEXDc"/>
    <property type="match status" value="1"/>
</dbReference>
<feature type="region of interest" description="Disordered" evidence="12">
    <location>
        <begin position="1"/>
        <end position="40"/>
    </location>
</feature>
<dbReference type="GO" id="GO:0005524">
    <property type="term" value="F:ATP binding"/>
    <property type="evidence" value="ECO:0007669"/>
    <property type="project" value="UniProtKB-KW"/>
</dbReference>
<dbReference type="InterPro" id="IPR038718">
    <property type="entry name" value="SNF2-like_sf"/>
</dbReference>
<dbReference type="InterPro" id="IPR009057">
    <property type="entry name" value="Homeodomain-like_sf"/>
</dbReference>
<keyword evidence="10" id="KW-0804">Transcription</keyword>
<evidence type="ECO:0000256" key="6">
    <source>
        <dbReference type="ARBA" id="ARBA00022806"/>
    </source>
</evidence>
<dbReference type="PANTHER" id="PTHR45623">
    <property type="entry name" value="CHROMODOMAIN-HELICASE-DNA-BINDING PROTEIN 3-RELATED-RELATED"/>
    <property type="match status" value="1"/>
</dbReference>
<dbReference type="STRING" id="869754.A0A1A0HKZ4"/>
<evidence type="ECO:0000256" key="3">
    <source>
        <dbReference type="ARBA" id="ARBA00022737"/>
    </source>
</evidence>
<dbReference type="PANTHER" id="PTHR45623:SF49">
    <property type="entry name" value="SWI_SNF-RELATED MATRIX-ASSOCIATED ACTIN-DEPENDENT REGULATOR OF CHROMATIN SUBFAMILY A MEMBER 5"/>
    <property type="match status" value="1"/>
</dbReference>
<dbReference type="GO" id="GO:0034728">
    <property type="term" value="P:nucleosome organization"/>
    <property type="evidence" value="ECO:0007669"/>
    <property type="project" value="TreeGrafter"/>
</dbReference>
<accession>A0A1A0HKZ4</accession>
<keyword evidence="11" id="KW-0539">Nucleus</keyword>
<dbReference type="Gene3D" id="1.10.10.60">
    <property type="entry name" value="Homeodomain-like"/>
    <property type="match status" value="2"/>
</dbReference>
<dbReference type="Pfam" id="PF00176">
    <property type="entry name" value="SNF2-rel_dom"/>
    <property type="match status" value="1"/>
</dbReference>
<evidence type="ECO:0000256" key="12">
    <source>
        <dbReference type="SAM" id="MobiDB-lite"/>
    </source>
</evidence>
<dbReference type="GeneID" id="30027337"/>
<dbReference type="GO" id="GO:0000182">
    <property type="term" value="F:rDNA binding"/>
    <property type="evidence" value="ECO:0007669"/>
    <property type="project" value="EnsemblFungi"/>
</dbReference>
<dbReference type="SMART" id="SM00717">
    <property type="entry name" value="SANT"/>
    <property type="match status" value="2"/>
</dbReference>
<keyword evidence="7" id="KW-0067">ATP-binding</keyword>
<dbReference type="GO" id="GO:1902275">
    <property type="term" value="P:regulation of chromatin organization"/>
    <property type="evidence" value="ECO:0007669"/>
    <property type="project" value="EnsemblFungi"/>
</dbReference>
<dbReference type="Gene3D" id="1.10.1040.30">
    <property type="entry name" value="ISWI, HAND domain"/>
    <property type="match status" value="1"/>
</dbReference>
<evidence type="ECO:0000256" key="4">
    <source>
        <dbReference type="ARBA" id="ARBA00022741"/>
    </source>
</evidence>
<keyword evidence="4" id="KW-0547">Nucleotide-binding</keyword>
<dbReference type="GO" id="GO:0006354">
    <property type="term" value="P:DNA-templated transcription elongation"/>
    <property type="evidence" value="ECO:0007669"/>
    <property type="project" value="EnsemblFungi"/>
</dbReference>
<evidence type="ECO:0000256" key="1">
    <source>
        <dbReference type="ARBA" id="ARBA00004123"/>
    </source>
</evidence>
<dbReference type="Gene3D" id="3.40.50.300">
    <property type="entry name" value="P-loop containing nucleotide triphosphate hydrolases"/>
    <property type="match status" value="1"/>
</dbReference>
<comment type="similarity">
    <text evidence="2">Belongs to the SNF2/RAD54 helicase family. ISWI subfamily.</text>
</comment>
<dbReference type="InterPro" id="IPR015195">
    <property type="entry name" value="SLIDE"/>
</dbReference>
<dbReference type="CDD" id="cd18793">
    <property type="entry name" value="SF2_C_SNF"/>
    <property type="match status" value="1"/>
</dbReference>
<dbReference type="GO" id="GO:0003730">
    <property type="term" value="F:mRNA 3'-UTR binding"/>
    <property type="evidence" value="ECO:0007669"/>
    <property type="project" value="EnsemblFungi"/>
</dbReference>
<dbReference type="GO" id="GO:0036436">
    <property type="term" value="C:Isw1a complex"/>
    <property type="evidence" value="ECO:0007669"/>
    <property type="project" value="EnsemblFungi"/>
</dbReference>
<feature type="compositionally biased region" description="Basic and acidic residues" evidence="12">
    <location>
        <begin position="1012"/>
        <end position="1023"/>
    </location>
</feature>
<dbReference type="InterPro" id="IPR014001">
    <property type="entry name" value="Helicase_ATP-bd"/>
</dbReference>
<dbReference type="Gene3D" id="1.20.5.1190">
    <property type="entry name" value="iswi atpase"/>
    <property type="match status" value="1"/>
</dbReference>
<dbReference type="GO" id="GO:0007062">
    <property type="term" value="P:sister chromatid cohesion"/>
    <property type="evidence" value="ECO:0007669"/>
    <property type="project" value="EnsemblFungi"/>
</dbReference>
<dbReference type="EMBL" id="LXTC01000001">
    <property type="protein sequence ID" value="OBA24478.1"/>
    <property type="molecule type" value="Genomic_DNA"/>
</dbReference>
<dbReference type="InterPro" id="IPR001005">
    <property type="entry name" value="SANT/Myb"/>
</dbReference>
<dbReference type="InterPro" id="IPR015194">
    <property type="entry name" value="ISWI_HAND-dom"/>
</dbReference>
<dbReference type="RefSeq" id="XP_018714959.1">
    <property type="nucleotide sequence ID" value="XM_018854361.1"/>
</dbReference>
<dbReference type="GO" id="GO:0031491">
    <property type="term" value="F:nucleosome binding"/>
    <property type="evidence" value="ECO:0007669"/>
    <property type="project" value="EnsemblFungi"/>
</dbReference>
<dbReference type="OrthoDB" id="5857104at2759"/>
<dbReference type="FunFam" id="3.40.50.10810:FF:000002">
    <property type="entry name" value="ISWI chromatin-remodeling complex ATPase CHR11 isoform A"/>
    <property type="match status" value="1"/>
</dbReference>
<dbReference type="InterPro" id="IPR036306">
    <property type="entry name" value="ISWI_HAND-dom_sf"/>
</dbReference>
<keyword evidence="9" id="KW-0805">Transcription regulation</keyword>
<dbReference type="GO" id="GO:0006369">
    <property type="term" value="P:termination of RNA polymerase II transcription"/>
    <property type="evidence" value="ECO:0007669"/>
    <property type="project" value="EnsemblFungi"/>
</dbReference>
<feature type="domain" description="Helicase C-terminal" evidence="14">
    <location>
        <begin position="462"/>
        <end position="613"/>
    </location>
</feature>
<dbReference type="InterPro" id="IPR001650">
    <property type="entry name" value="Helicase_C-like"/>
</dbReference>
<dbReference type="GO" id="GO:0001178">
    <property type="term" value="P:regulation of transcriptional start site selection at RNA polymerase II promoter"/>
    <property type="evidence" value="ECO:0007669"/>
    <property type="project" value="EnsemblFungi"/>
</dbReference>
<dbReference type="GO" id="GO:0000976">
    <property type="term" value="F:transcription cis-regulatory region binding"/>
    <property type="evidence" value="ECO:0007669"/>
    <property type="project" value="EnsemblFungi"/>
</dbReference>
<dbReference type="Proteomes" id="UP000092555">
    <property type="component" value="Unassembled WGS sequence"/>
</dbReference>
<dbReference type="FunFam" id="3.40.50.300:FF:000082">
    <property type="entry name" value="ISWI chromatin remodeling complex ATPase ISW1"/>
    <property type="match status" value="1"/>
</dbReference>
<keyword evidence="8" id="KW-0156">Chromatin regulator</keyword>
<sequence>MMLDQKTNPIEELDVSSPLESVNEDVVTSGSSTGPELSNIEPENKEHYFAPDHKPKIDVGETVSKFKYLLGLTNLFQHFIDSRAKSDPVFAEVLQHLHNDTKPSQLAANGSHRRRKTEKEEDAELLKTDKASSDITEFTESPSYVHGELRPYQIQGLNWLISLYQNNLSGILADEMGLGKTLQTISFLGFLRYHKNIKGPHIVITPKSTLDNWAREFQKWTPDVRVLVLQGTKEERQDLIANRLLACDFDVVVASYEIVIREKSSFRKFNWQYIVIDEAHRIKNEESLLSQIIRLFHSKNRLLITGTPLQNNLHELWALLNFILPDVFGDSNAFDLWFNPEESEATSEKQEGIVEQLHKVLKPFLLRRIKSDVEKSLLPKQEMNVYIAMSDMQRKWYQKLLEKDLDAVNGANGKKESKTRLLNIVMQLRKCCNHPYLFEGAEPGPPFTTDEHLVYNSKKMIILDKILKKFQREGSRVLIFSQMSRMLDILEDYCMFRSFEYCRIDGQTDHADRVQAIDDYNAPESSKFVFLLTTRAGGLGINLTSADIVVLFDSDWNPQADLQAMDRAHRIGQTKQVKVFRFITENAIEEKVLERATQKLRLDQLVIQQGRNSGGINSGGQQNSKVASKDDLLDMIQFGAAQIFNSQNDSEEGDVDIEALLAESDKKTKELNKKYEKLDLNALQNFTNDESVYEWNGENFKKKEPTAITAIGHGWINPAKRERKENYSIDLYYKDVLSAGSKPAQKSGPRPPKQLVIYDHQFLPLKLLELHDMEKNFYRKQIGYVVPLKSGTPKDLAEREEEQKLEQEEILNSRALTDEEKQMKEELLTQGFGHWNRRDFTHFILTSSKYGRNAIALIAAEFEEKTIEEVREYAQAFWTRYEEIDGFERYISQIESGEDKIAKVKLQKESLRRKLATYRYPLQELVLKYSPAATTKKTFTEEEDRFLIVQMYRFGLDRPDLFERIRDAIRLSPLLRFDFFLQSRTTSELSRRCTTLLACITKEINPDQTISAKKEGQTKRKLETSTAKSAPKKRSRAR</sequence>
<evidence type="ECO:0000256" key="5">
    <source>
        <dbReference type="ARBA" id="ARBA00022801"/>
    </source>
</evidence>
<dbReference type="SUPFAM" id="SSF46689">
    <property type="entry name" value="Homeodomain-like"/>
    <property type="match status" value="2"/>
</dbReference>
<organism evidence="15 16">
    <name type="scientific">Metschnikowia bicuspidata var. bicuspidata NRRL YB-4993</name>
    <dbReference type="NCBI Taxonomy" id="869754"/>
    <lineage>
        <taxon>Eukaryota</taxon>
        <taxon>Fungi</taxon>
        <taxon>Dikarya</taxon>
        <taxon>Ascomycota</taxon>
        <taxon>Saccharomycotina</taxon>
        <taxon>Pichiomycetes</taxon>
        <taxon>Metschnikowiaceae</taxon>
        <taxon>Metschnikowia</taxon>
    </lineage>
</organism>
<dbReference type="AlphaFoldDB" id="A0A1A0HKZ4"/>
<proteinExistence type="inferred from homology"/>
<dbReference type="GO" id="GO:0016887">
    <property type="term" value="F:ATP hydrolysis activity"/>
    <property type="evidence" value="ECO:0007669"/>
    <property type="project" value="EnsemblFungi"/>
</dbReference>
<reference evidence="15 16" key="1">
    <citation type="submission" date="2016-05" db="EMBL/GenBank/DDBJ databases">
        <title>Comparative genomics of biotechnologically important yeasts.</title>
        <authorList>
            <consortium name="DOE Joint Genome Institute"/>
            <person name="Riley R."/>
            <person name="Haridas S."/>
            <person name="Wolfe K.H."/>
            <person name="Lopes M.R."/>
            <person name="Hittinger C.T."/>
            <person name="Goker M."/>
            <person name="Salamov A."/>
            <person name="Wisecaver J."/>
            <person name="Long T.M."/>
            <person name="Aerts A.L."/>
            <person name="Barry K."/>
            <person name="Choi C."/>
            <person name="Clum A."/>
            <person name="Coughlan A.Y."/>
            <person name="Deshpande S."/>
            <person name="Douglass A.P."/>
            <person name="Hanson S.J."/>
            <person name="Klenk H.-P."/>
            <person name="LaButti K."/>
            <person name="Lapidus A."/>
            <person name="Lindquist E."/>
            <person name="Lipzen A."/>
            <person name="Meier-kolthoff J.P."/>
            <person name="Ohm R.A."/>
            <person name="Otillar R.P."/>
            <person name="Pangilinan J."/>
            <person name="Peng Y."/>
            <person name="Rokas A."/>
            <person name="Rosa C.A."/>
            <person name="Scheuner C."/>
            <person name="Sibirny A.A."/>
            <person name="Slot J.C."/>
            <person name="Stielow J.B."/>
            <person name="Sun H."/>
            <person name="Kurtzman C.P."/>
            <person name="Blackwell M."/>
            <person name="Grigoriev I.V."/>
            <person name="Jeffries T.W."/>
        </authorList>
    </citation>
    <scope>NUCLEOTIDE SEQUENCE [LARGE SCALE GENOMIC DNA]</scope>
    <source>
        <strain evidence="15 16">NRRL YB-4993</strain>
    </source>
</reference>
<keyword evidence="6" id="KW-0347">Helicase</keyword>
<feature type="region of interest" description="Disordered" evidence="12">
    <location>
        <begin position="101"/>
        <end position="123"/>
    </location>
</feature>
<dbReference type="InterPro" id="IPR044754">
    <property type="entry name" value="Isw1/2_DEXHc"/>
</dbReference>
<evidence type="ECO:0000259" key="14">
    <source>
        <dbReference type="PROSITE" id="PS51194"/>
    </source>
</evidence>
<dbReference type="GO" id="GO:0045944">
    <property type="term" value="P:positive regulation of transcription by RNA polymerase II"/>
    <property type="evidence" value="ECO:0007669"/>
    <property type="project" value="EnsemblFungi"/>
</dbReference>
<dbReference type="InterPro" id="IPR027417">
    <property type="entry name" value="P-loop_NTPase"/>
</dbReference>
<dbReference type="GO" id="GO:0046832">
    <property type="term" value="P:negative regulation of RNA export from nucleus"/>
    <property type="evidence" value="ECO:0007669"/>
    <property type="project" value="EnsemblFungi"/>
</dbReference>
<dbReference type="PROSITE" id="PS51194">
    <property type="entry name" value="HELICASE_CTER"/>
    <property type="match status" value="1"/>
</dbReference>
<dbReference type="Pfam" id="PF09111">
    <property type="entry name" value="SLIDE"/>
    <property type="match status" value="1"/>
</dbReference>
<evidence type="ECO:0000259" key="13">
    <source>
        <dbReference type="PROSITE" id="PS51192"/>
    </source>
</evidence>
<dbReference type="Pfam" id="PF09110">
    <property type="entry name" value="HAND"/>
    <property type="match status" value="1"/>
</dbReference>
<evidence type="ECO:0000256" key="10">
    <source>
        <dbReference type="ARBA" id="ARBA00023163"/>
    </source>
</evidence>
<dbReference type="GO" id="GO:1903895">
    <property type="term" value="P:negative regulation of IRE1-mediated unfolded protein response"/>
    <property type="evidence" value="ECO:0007669"/>
    <property type="project" value="EnsemblFungi"/>
</dbReference>
<dbReference type="Gene3D" id="3.40.50.10810">
    <property type="entry name" value="Tandem AAA-ATPase domain"/>
    <property type="match status" value="1"/>
</dbReference>
<dbReference type="GO" id="GO:0140750">
    <property type="term" value="F:nucleosome array spacer activity"/>
    <property type="evidence" value="ECO:0007669"/>
    <property type="project" value="EnsemblFungi"/>
</dbReference>
<dbReference type="Pfam" id="PF00271">
    <property type="entry name" value="Helicase_C"/>
    <property type="match status" value="1"/>
</dbReference>
<evidence type="ECO:0000256" key="2">
    <source>
        <dbReference type="ARBA" id="ARBA00009687"/>
    </source>
</evidence>
<dbReference type="SUPFAM" id="SSF52540">
    <property type="entry name" value="P-loop containing nucleoside triphosphate hydrolases"/>
    <property type="match status" value="2"/>
</dbReference>
<dbReference type="InterPro" id="IPR049730">
    <property type="entry name" value="SNF2/RAD54-like_C"/>
</dbReference>
<evidence type="ECO:0000313" key="16">
    <source>
        <dbReference type="Proteomes" id="UP000092555"/>
    </source>
</evidence>
<comment type="caution">
    <text evidence="15">The sequence shown here is derived from an EMBL/GenBank/DDBJ whole genome shotgun (WGS) entry which is preliminary data.</text>
</comment>
<protein>
    <recommendedName>
        <fullName evidence="17">Chromatin remodelling complex ATPase chain ISW1</fullName>
    </recommendedName>
</protein>
<evidence type="ECO:0000256" key="9">
    <source>
        <dbReference type="ARBA" id="ARBA00023015"/>
    </source>
</evidence>
<dbReference type="CDD" id="cd17997">
    <property type="entry name" value="DEXHc_SMARCA1_SMARCA5"/>
    <property type="match status" value="1"/>
</dbReference>
<dbReference type="GO" id="GO:0006363">
    <property type="term" value="P:termination of RNA polymerase I transcription"/>
    <property type="evidence" value="ECO:0007669"/>
    <property type="project" value="EnsemblFungi"/>
</dbReference>
<gene>
    <name evidence="15" type="ORF">METBIDRAFT_134373</name>
</gene>
<dbReference type="GO" id="GO:0042393">
    <property type="term" value="F:histone binding"/>
    <property type="evidence" value="ECO:0007669"/>
    <property type="project" value="TreeGrafter"/>
</dbReference>
<dbReference type="GO" id="GO:0004386">
    <property type="term" value="F:helicase activity"/>
    <property type="evidence" value="ECO:0007669"/>
    <property type="project" value="UniProtKB-KW"/>
</dbReference>
<keyword evidence="3" id="KW-0677">Repeat</keyword>
<evidence type="ECO:0000256" key="8">
    <source>
        <dbReference type="ARBA" id="ARBA00022853"/>
    </source>
</evidence>
<dbReference type="FunFam" id="1.10.1040.30:FF:000003">
    <property type="entry name" value="ISWI chromatin-remodeling complex ATPase ISW2"/>
    <property type="match status" value="1"/>
</dbReference>
<dbReference type="GO" id="GO:0036437">
    <property type="term" value="C:Isw1b complex"/>
    <property type="evidence" value="ECO:0007669"/>
    <property type="project" value="EnsemblFungi"/>
</dbReference>
<feature type="domain" description="Helicase ATP-binding" evidence="13">
    <location>
        <begin position="161"/>
        <end position="326"/>
    </location>
</feature>
<keyword evidence="16" id="KW-1185">Reference proteome</keyword>
<evidence type="ECO:0000313" key="15">
    <source>
        <dbReference type="EMBL" id="OBA24478.1"/>
    </source>
</evidence>
<evidence type="ECO:0000256" key="7">
    <source>
        <dbReference type="ARBA" id="ARBA00022840"/>
    </source>
</evidence>
<dbReference type="GO" id="GO:0030874">
    <property type="term" value="C:nucleolar chromatin"/>
    <property type="evidence" value="ECO:0007669"/>
    <property type="project" value="EnsemblFungi"/>
</dbReference>
<feature type="compositionally biased region" description="Polar residues" evidence="12">
    <location>
        <begin position="26"/>
        <end position="36"/>
    </location>
</feature>
<comment type="subcellular location">
    <subcellularLocation>
        <location evidence="1">Nucleus</location>
    </subcellularLocation>
</comment>
<feature type="region of interest" description="Disordered" evidence="12">
    <location>
        <begin position="1009"/>
        <end position="1038"/>
    </location>
</feature>
<evidence type="ECO:0008006" key="17">
    <source>
        <dbReference type="Google" id="ProtNLM"/>
    </source>
</evidence>
<dbReference type="SUPFAM" id="SSF101224">
    <property type="entry name" value="HAND domain of the nucleosome remodeling ATPase ISWI"/>
    <property type="match status" value="1"/>
</dbReference>
<keyword evidence="5" id="KW-0378">Hydrolase</keyword>
<dbReference type="PROSITE" id="PS51192">
    <property type="entry name" value="HELICASE_ATP_BIND_1"/>
    <property type="match status" value="1"/>
</dbReference>